<organism evidence="1 2">
    <name type="scientific">Rhizobium tumorigenes</name>
    <dbReference type="NCBI Taxonomy" id="2041385"/>
    <lineage>
        <taxon>Bacteria</taxon>
        <taxon>Pseudomonadati</taxon>
        <taxon>Pseudomonadota</taxon>
        <taxon>Alphaproteobacteria</taxon>
        <taxon>Hyphomicrobiales</taxon>
        <taxon>Rhizobiaceae</taxon>
        <taxon>Rhizobium/Agrobacterium group</taxon>
        <taxon>Rhizobium</taxon>
    </lineage>
</organism>
<dbReference type="RefSeq" id="WP_111222999.1">
    <property type="nucleotide sequence ID" value="NZ_CP117255.1"/>
</dbReference>
<dbReference type="AlphaFoldDB" id="A0AAF1K7S7"/>
<accession>A0AAF1K7S7</accession>
<dbReference type="EMBL" id="CP117255">
    <property type="protein sequence ID" value="WFR94251.1"/>
    <property type="molecule type" value="Genomic_DNA"/>
</dbReference>
<keyword evidence="2" id="KW-1185">Reference proteome</keyword>
<sequence length="66" mass="7659">MTKLEHLEKTIEELDTKEFETFRCWFEALQERRWDSQIDADAKSGRLDKLAAGALSEFRSGNAKPL</sequence>
<reference evidence="1 2" key="1">
    <citation type="journal article" date="2018" name="Sci. Rep.">
        <title>Rhizobium tumorigenes sp. nov., a novel plant tumorigenic bacterium isolated from cane gall tumors on thornless blackberry.</title>
        <authorList>
            <person name="Kuzmanovi N."/>
            <person name="Smalla K."/>
            <person name="Gronow S."/>
            <person name="PuBawska J."/>
        </authorList>
    </citation>
    <scope>NUCLEOTIDE SEQUENCE [LARGE SCALE GENOMIC DNA]</scope>
    <source>
        <strain evidence="1 2">1078</strain>
    </source>
</reference>
<gene>
    <name evidence="1" type="ORF">PR017_10395</name>
</gene>
<evidence type="ECO:0000313" key="1">
    <source>
        <dbReference type="EMBL" id="WFR94251.1"/>
    </source>
</evidence>
<reference evidence="2" key="2">
    <citation type="journal article" date="2023" name="MicrobiologyOpen">
        <title>Genomics of the tumorigenes clade of the family Rhizobiaceae and description of Rhizobium rhododendri sp. nov.</title>
        <authorList>
            <person name="Kuzmanovic N."/>
            <person name="diCenzo G.C."/>
            <person name="Bunk B."/>
            <person name="Sproeer C."/>
            <person name="Fruehling A."/>
            <person name="Neumann-Schaal M."/>
            <person name="Overmann J."/>
            <person name="Smalla K."/>
        </authorList>
    </citation>
    <scope>NUCLEOTIDE SEQUENCE [LARGE SCALE GENOMIC DNA]</scope>
    <source>
        <strain evidence="2">1078</strain>
    </source>
</reference>
<protein>
    <submittedName>
        <fullName evidence="1">Uncharacterized protein</fullName>
    </submittedName>
</protein>
<dbReference type="KEGG" id="rtu:PR017_10395"/>
<name>A0AAF1K7S7_9HYPH</name>
<dbReference type="Proteomes" id="UP000249499">
    <property type="component" value="Chromosome"/>
</dbReference>
<evidence type="ECO:0000313" key="2">
    <source>
        <dbReference type="Proteomes" id="UP000249499"/>
    </source>
</evidence>
<proteinExistence type="predicted"/>